<evidence type="ECO:0000256" key="3">
    <source>
        <dbReference type="ARBA" id="ARBA00023110"/>
    </source>
</evidence>
<comment type="function">
    <text evidence="1 5">PPIases accelerate the folding of proteins. It catalyzes the cis-trans isomerization of proline imidic peptide bonds in oligopeptides.</text>
</comment>
<feature type="domain" description="PPIase cyclophilin-type" evidence="6">
    <location>
        <begin position="13"/>
        <end position="170"/>
    </location>
</feature>
<organism evidence="7 8">
    <name type="scientific">Candidatus Desulfobia pelagia</name>
    <dbReference type="NCBI Taxonomy" id="2841692"/>
    <lineage>
        <taxon>Bacteria</taxon>
        <taxon>Pseudomonadati</taxon>
        <taxon>Thermodesulfobacteriota</taxon>
        <taxon>Desulfobulbia</taxon>
        <taxon>Desulfobulbales</taxon>
        <taxon>Desulfobulbaceae</taxon>
        <taxon>Candidatus Desulfobia</taxon>
    </lineage>
</organism>
<dbReference type="PANTHER" id="PTHR43246">
    <property type="entry name" value="PEPTIDYL-PROLYL CIS-TRANS ISOMERASE CYP38, CHLOROPLASTIC"/>
    <property type="match status" value="1"/>
</dbReference>
<comment type="similarity">
    <text evidence="2 5">Belongs to the cyclophilin-type PPIase family.</text>
</comment>
<comment type="catalytic activity">
    <reaction evidence="5">
        <text>[protein]-peptidylproline (omega=180) = [protein]-peptidylproline (omega=0)</text>
        <dbReference type="Rhea" id="RHEA:16237"/>
        <dbReference type="Rhea" id="RHEA-COMP:10747"/>
        <dbReference type="Rhea" id="RHEA-COMP:10748"/>
        <dbReference type="ChEBI" id="CHEBI:83833"/>
        <dbReference type="ChEBI" id="CHEBI:83834"/>
        <dbReference type="EC" id="5.2.1.8"/>
    </reaction>
</comment>
<dbReference type="Pfam" id="PF00160">
    <property type="entry name" value="Pro_isomerase"/>
    <property type="match status" value="1"/>
</dbReference>
<comment type="caution">
    <text evidence="7">The sequence shown here is derived from an EMBL/GenBank/DDBJ whole genome shotgun (WGS) entry which is preliminary data.</text>
</comment>
<dbReference type="EMBL" id="JACNJZ010000196">
    <property type="protein sequence ID" value="MBC8318907.1"/>
    <property type="molecule type" value="Genomic_DNA"/>
</dbReference>
<dbReference type="PROSITE" id="PS00170">
    <property type="entry name" value="CSA_PPIASE_1"/>
    <property type="match status" value="1"/>
</dbReference>
<evidence type="ECO:0000256" key="2">
    <source>
        <dbReference type="ARBA" id="ARBA00007365"/>
    </source>
</evidence>
<dbReference type="AlphaFoldDB" id="A0A8J6TGN2"/>
<dbReference type="GO" id="GO:0003755">
    <property type="term" value="F:peptidyl-prolyl cis-trans isomerase activity"/>
    <property type="evidence" value="ECO:0007669"/>
    <property type="project" value="UniProtKB-UniRule"/>
</dbReference>
<keyword evidence="4 5" id="KW-0413">Isomerase</keyword>
<dbReference type="SUPFAM" id="SSF50891">
    <property type="entry name" value="Cyclophilin-like"/>
    <property type="match status" value="1"/>
</dbReference>
<dbReference type="InterPro" id="IPR020892">
    <property type="entry name" value="Cyclophilin-type_PPIase_CS"/>
</dbReference>
<dbReference type="PROSITE" id="PS50072">
    <property type="entry name" value="CSA_PPIASE_2"/>
    <property type="match status" value="1"/>
</dbReference>
<dbReference type="InterPro" id="IPR044665">
    <property type="entry name" value="E_coli_cyclophilin_A-like"/>
</dbReference>
<protein>
    <recommendedName>
        <fullName evidence="5">Peptidyl-prolyl cis-trans isomerase</fullName>
        <shortName evidence="5">PPIase</shortName>
        <ecNumber evidence="5">5.2.1.8</ecNumber>
    </recommendedName>
</protein>
<evidence type="ECO:0000256" key="1">
    <source>
        <dbReference type="ARBA" id="ARBA00002388"/>
    </source>
</evidence>
<dbReference type="InterPro" id="IPR002130">
    <property type="entry name" value="Cyclophilin-type_PPIase_dom"/>
</dbReference>
<sequence length="172" mass="18981">MSQAESTGDIIMETSMGTITIDLFDDKAPITCKNFRTYANEGFFDGLIFHRVIPGFVVQGGGFEPEMKKKKTHAPILNEADNGEKNLRGTLSMARTQDIYSATSQFFMNLVDNKSLDHRGKTPGGFGYAVFGKITQGMDVVDKIAAVQTGKKGHYSDVPVQDVVMLKVYEKK</sequence>
<dbReference type="Proteomes" id="UP000614424">
    <property type="component" value="Unassembled WGS sequence"/>
</dbReference>
<accession>A0A8J6TGN2</accession>
<reference evidence="7 8" key="1">
    <citation type="submission" date="2020-08" db="EMBL/GenBank/DDBJ databases">
        <title>Bridging the membrane lipid divide: bacteria of the FCB group superphylum have the potential to synthesize archaeal ether lipids.</title>
        <authorList>
            <person name="Villanueva L."/>
            <person name="Von Meijenfeldt F.A.B."/>
            <person name="Westbye A.B."/>
            <person name="Yadav S."/>
            <person name="Hopmans E.C."/>
            <person name="Dutilh B.E."/>
            <person name="Sinninghe Damste J.S."/>
        </authorList>
    </citation>
    <scope>NUCLEOTIDE SEQUENCE [LARGE SCALE GENOMIC DNA]</scope>
    <source>
        <strain evidence="7">NIOZ-UU47</strain>
    </source>
</reference>
<evidence type="ECO:0000313" key="8">
    <source>
        <dbReference type="Proteomes" id="UP000614424"/>
    </source>
</evidence>
<dbReference type="PIRSF" id="PIRSF001467">
    <property type="entry name" value="Peptidylpro_ismrse"/>
    <property type="match status" value="1"/>
</dbReference>
<dbReference type="GO" id="GO:0006457">
    <property type="term" value="P:protein folding"/>
    <property type="evidence" value="ECO:0007669"/>
    <property type="project" value="InterPro"/>
</dbReference>
<dbReference type="InterPro" id="IPR024936">
    <property type="entry name" value="Cyclophilin-type_PPIase"/>
</dbReference>
<name>A0A8J6TGN2_9BACT</name>
<keyword evidence="3 5" id="KW-0697">Rotamase</keyword>
<evidence type="ECO:0000313" key="7">
    <source>
        <dbReference type="EMBL" id="MBC8318907.1"/>
    </source>
</evidence>
<proteinExistence type="inferred from homology"/>
<gene>
    <name evidence="7" type="ORF">H8E41_13470</name>
</gene>
<evidence type="ECO:0000256" key="5">
    <source>
        <dbReference type="RuleBase" id="RU363019"/>
    </source>
</evidence>
<dbReference type="CDD" id="cd01920">
    <property type="entry name" value="cyclophilin_EcCYP_like"/>
    <property type="match status" value="1"/>
</dbReference>
<dbReference type="InterPro" id="IPR029000">
    <property type="entry name" value="Cyclophilin-like_dom_sf"/>
</dbReference>
<dbReference type="EC" id="5.2.1.8" evidence="5"/>
<evidence type="ECO:0000259" key="6">
    <source>
        <dbReference type="PROSITE" id="PS50072"/>
    </source>
</evidence>
<dbReference type="Gene3D" id="2.40.100.10">
    <property type="entry name" value="Cyclophilin-like"/>
    <property type="match status" value="1"/>
</dbReference>
<evidence type="ECO:0000256" key="4">
    <source>
        <dbReference type="ARBA" id="ARBA00023235"/>
    </source>
</evidence>
<dbReference type="PRINTS" id="PR00153">
    <property type="entry name" value="CSAPPISMRASE"/>
</dbReference>